<feature type="transmembrane region" description="Helical" evidence="6">
    <location>
        <begin position="68"/>
        <end position="97"/>
    </location>
</feature>
<reference evidence="8" key="3">
    <citation type="submission" date="2025-08" db="UniProtKB">
        <authorList>
            <consortium name="Ensembl"/>
        </authorList>
    </citation>
    <scope>IDENTIFICATION</scope>
</reference>
<dbReference type="Pfam" id="PF00002">
    <property type="entry name" value="7tm_2"/>
    <property type="match status" value="1"/>
</dbReference>
<feature type="transmembrane region" description="Helical" evidence="6">
    <location>
        <begin position="163"/>
        <end position="182"/>
    </location>
</feature>
<dbReference type="InterPro" id="IPR017981">
    <property type="entry name" value="GPCR_2-like_7TM"/>
</dbReference>
<dbReference type="GO" id="GO:0016020">
    <property type="term" value="C:membrane"/>
    <property type="evidence" value="ECO:0007669"/>
    <property type="project" value="UniProtKB-SubCell"/>
</dbReference>
<keyword evidence="3 6" id="KW-1133">Transmembrane helix</keyword>
<dbReference type="PROSITE" id="PS50261">
    <property type="entry name" value="G_PROTEIN_RECEP_F2_4"/>
    <property type="match status" value="1"/>
</dbReference>
<reference evidence="9" key="1">
    <citation type="journal article" date="2002" name="Science">
        <title>The draft genome of Ciona intestinalis: insights into chordate and vertebrate origins.</title>
        <authorList>
            <person name="Dehal P."/>
            <person name="Satou Y."/>
            <person name="Campbell R.K."/>
            <person name="Chapman J."/>
            <person name="Degnan B."/>
            <person name="De Tomaso A."/>
            <person name="Davidson B."/>
            <person name="Di Gregorio A."/>
            <person name="Gelpke M."/>
            <person name="Goodstein D.M."/>
            <person name="Harafuji N."/>
            <person name="Hastings K.E."/>
            <person name="Ho I."/>
            <person name="Hotta K."/>
            <person name="Huang W."/>
            <person name="Kawashima T."/>
            <person name="Lemaire P."/>
            <person name="Martinez D."/>
            <person name="Meinertzhagen I.A."/>
            <person name="Necula S."/>
            <person name="Nonaka M."/>
            <person name="Putnam N."/>
            <person name="Rash S."/>
            <person name="Saiga H."/>
            <person name="Satake M."/>
            <person name="Terry A."/>
            <person name="Yamada L."/>
            <person name="Wang H.G."/>
            <person name="Awazu S."/>
            <person name="Azumi K."/>
            <person name="Boore J."/>
            <person name="Branno M."/>
            <person name="Chin-Bow S."/>
            <person name="DeSantis R."/>
            <person name="Doyle S."/>
            <person name="Francino P."/>
            <person name="Keys D.N."/>
            <person name="Haga S."/>
            <person name="Hayashi H."/>
            <person name="Hino K."/>
            <person name="Imai K.S."/>
            <person name="Inaba K."/>
            <person name="Kano S."/>
            <person name="Kobayashi K."/>
            <person name="Kobayashi M."/>
            <person name="Lee B.I."/>
            <person name="Makabe K.W."/>
            <person name="Manohar C."/>
            <person name="Matassi G."/>
            <person name="Medina M."/>
            <person name="Mochizuki Y."/>
            <person name="Mount S."/>
            <person name="Morishita T."/>
            <person name="Miura S."/>
            <person name="Nakayama A."/>
            <person name="Nishizaka S."/>
            <person name="Nomoto H."/>
            <person name="Ohta F."/>
            <person name="Oishi K."/>
            <person name="Rigoutsos I."/>
            <person name="Sano M."/>
            <person name="Sasaki A."/>
            <person name="Sasakura Y."/>
            <person name="Shoguchi E."/>
            <person name="Shin-i T."/>
            <person name="Spagnuolo A."/>
            <person name="Stainier D."/>
            <person name="Suzuki M.M."/>
            <person name="Tassy O."/>
            <person name="Takatori N."/>
            <person name="Tokuoka M."/>
            <person name="Yagi K."/>
            <person name="Yoshizaki F."/>
            <person name="Wada S."/>
            <person name="Zhang C."/>
            <person name="Hyatt P.D."/>
            <person name="Larimer F."/>
            <person name="Detter C."/>
            <person name="Doggett N."/>
            <person name="Glavina T."/>
            <person name="Hawkins T."/>
            <person name="Richardson P."/>
            <person name="Lucas S."/>
            <person name="Kohara Y."/>
            <person name="Levine M."/>
            <person name="Satoh N."/>
            <person name="Rokhsar D.S."/>
        </authorList>
    </citation>
    <scope>NUCLEOTIDE SEQUENCE [LARGE SCALE GENOMIC DNA]</scope>
</reference>
<name>H2XWN7_CIOIN</name>
<dbReference type="HOGENOM" id="CLU_556596_0_0_1"/>
<sequence length="490" mass="56069">MAWMFVEGIILYRKILIVLTREPQIISKRYYIIGWGVPCLISTLTLIGRTTQNLTYHNERCWLTLQDGIIWTFAGPVCFVIAFNFTILVRVLIVAAATQQRRFLRQQNRYKPTNSNQIQQNIRTVARGIFFLTPLLGLSWVLGFFAATSVVLSYVFVFTNAFQGVYLLLFYVILNPEVKCALLERKRARQRSFLAISGLGSVRTSTQNTWKQRLSFTFLNKLSLSPSTSENTSPVSNELNTQNPKEVQDFNEENLSSRPCSGRSNLNFIISPALRNRGKITPTPERWSDNLKGETNEAFMGDLGNDEYIMSRQTSGIELKKTEDQDDGDLFGNMSDDGGSSLEKLEDTEEYEQELSNEREHVKEEISHPDSESCGYADLTETTEKLEIVQNNRIKTTESKQQEHKQRIKVKQRRKSAPGELVCRSRACHVCKPHRLQHKRKKKKKTEIRAAWPEQASSNNDHCDVMTKMPVLLQNNRPQSTQSRDSGIGI</sequence>
<keyword evidence="4 6" id="KW-0472">Membrane</keyword>
<evidence type="ECO:0000259" key="7">
    <source>
        <dbReference type="PROSITE" id="PS50261"/>
    </source>
</evidence>
<dbReference type="Proteomes" id="UP000008144">
    <property type="component" value="Chromosome 9"/>
</dbReference>
<feature type="transmembrane region" description="Helical" evidence="6">
    <location>
        <begin position="129"/>
        <end position="157"/>
    </location>
</feature>
<dbReference type="Gene3D" id="1.20.1070.10">
    <property type="entry name" value="Rhodopsin 7-helix transmembrane proteins"/>
    <property type="match status" value="1"/>
</dbReference>
<proteinExistence type="predicted"/>
<feature type="compositionally biased region" description="Basic and acidic residues" evidence="5">
    <location>
        <begin position="356"/>
        <end position="371"/>
    </location>
</feature>
<feature type="region of interest" description="Disordered" evidence="5">
    <location>
        <begin position="320"/>
        <end position="375"/>
    </location>
</feature>
<keyword evidence="9" id="KW-1185">Reference proteome</keyword>
<evidence type="ECO:0000256" key="6">
    <source>
        <dbReference type="SAM" id="Phobius"/>
    </source>
</evidence>
<reference evidence="8" key="4">
    <citation type="submission" date="2025-09" db="UniProtKB">
        <authorList>
            <consortium name="Ensembl"/>
        </authorList>
    </citation>
    <scope>IDENTIFICATION</scope>
</reference>
<dbReference type="InterPro" id="IPR000832">
    <property type="entry name" value="GPCR_2_secretin-like"/>
</dbReference>
<evidence type="ECO:0000256" key="1">
    <source>
        <dbReference type="ARBA" id="ARBA00004141"/>
    </source>
</evidence>
<dbReference type="PRINTS" id="PR00249">
    <property type="entry name" value="GPCRSECRETIN"/>
</dbReference>
<feature type="transmembrane region" description="Helical" evidence="6">
    <location>
        <begin position="30"/>
        <end position="48"/>
    </location>
</feature>
<keyword evidence="2 6" id="KW-0812">Transmembrane</keyword>
<comment type="subcellular location">
    <subcellularLocation>
        <location evidence="1">Membrane</location>
        <topology evidence="1">Multi-pass membrane protein</topology>
    </subcellularLocation>
</comment>
<dbReference type="InParanoid" id="H2XWN7"/>
<organism evidence="8 9">
    <name type="scientific">Ciona intestinalis</name>
    <name type="common">Transparent sea squirt</name>
    <name type="synonym">Ascidia intestinalis</name>
    <dbReference type="NCBI Taxonomy" id="7719"/>
    <lineage>
        <taxon>Eukaryota</taxon>
        <taxon>Metazoa</taxon>
        <taxon>Chordata</taxon>
        <taxon>Tunicata</taxon>
        <taxon>Ascidiacea</taxon>
        <taxon>Phlebobranchia</taxon>
        <taxon>Cionidae</taxon>
        <taxon>Ciona</taxon>
    </lineage>
</organism>
<protein>
    <recommendedName>
        <fullName evidence="7">G-protein coupled receptors family 2 profile 2 domain-containing protein</fullName>
    </recommendedName>
</protein>
<accession>H2XWN7</accession>
<evidence type="ECO:0000256" key="2">
    <source>
        <dbReference type="ARBA" id="ARBA00022692"/>
    </source>
</evidence>
<feature type="compositionally biased region" description="Acidic residues" evidence="5">
    <location>
        <begin position="346"/>
        <end position="355"/>
    </location>
</feature>
<evidence type="ECO:0000256" key="3">
    <source>
        <dbReference type="ARBA" id="ARBA00022989"/>
    </source>
</evidence>
<dbReference type="PANTHER" id="PTHR12011:SF58">
    <property type="entry name" value="ADHESION G-PROTEIN COUPLED RECEPTOR D2"/>
    <property type="match status" value="1"/>
</dbReference>
<dbReference type="GO" id="GO:0007166">
    <property type="term" value="P:cell surface receptor signaling pathway"/>
    <property type="evidence" value="ECO:0007669"/>
    <property type="project" value="InterPro"/>
</dbReference>
<feature type="domain" description="G-protein coupled receptors family 2 profile 2" evidence="7">
    <location>
        <begin position="1"/>
        <end position="175"/>
    </location>
</feature>
<dbReference type="PANTHER" id="PTHR12011">
    <property type="entry name" value="ADHESION G-PROTEIN COUPLED RECEPTOR"/>
    <property type="match status" value="1"/>
</dbReference>
<evidence type="ECO:0000256" key="5">
    <source>
        <dbReference type="SAM" id="MobiDB-lite"/>
    </source>
</evidence>
<evidence type="ECO:0000256" key="4">
    <source>
        <dbReference type="ARBA" id="ARBA00023136"/>
    </source>
</evidence>
<dbReference type="GO" id="GO:0004930">
    <property type="term" value="F:G protein-coupled receptor activity"/>
    <property type="evidence" value="ECO:0007669"/>
    <property type="project" value="InterPro"/>
</dbReference>
<reference evidence="8" key="2">
    <citation type="journal article" date="2008" name="Genome Biol.">
        <title>Improved genome assembly and evidence-based global gene model set for the chordate Ciona intestinalis: new insight into intron and operon populations.</title>
        <authorList>
            <person name="Satou Y."/>
            <person name="Mineta K."/>
            <person name="Ogasawara M."/>
            <person name="Sasakura Y."/>
            <person name="Shoguchi E."/>
            <person name="Ueno K."/>
            <person name="Yamada L."/>
            <person name="Matsumoto J."/>
            <person name="Wasserscheid J."/>
            <person name="Dewar K."/>
            <person name="Wiley G.B."/>
            <person name="Macmil S.L."/>
            <person name="Roe B.A."/>
            <person name="Zeller R.W."/>
            <person name="Hastings K.E."/>
            <person name="Lemaire P."/>
            <person name="Lindquist E."/>
            <person name="Endo T."/>
            <person name="Hotta K."/>
            <person name="Inaba K."/>
        </authorList>
    </citation>
    <scope>NUCLEOTIDE SEQUENCE [LARGE SCALE GENOMIC DNA]</scope>
    <source>
        <strain evidence="8">wild type</strain>
    </source>
</reference>
<evidence type="ECO:0000313" key="9">
    <source>
        <dbReference type="Proteomes" id="UP000008144"/>
    </source>
</evidence>
<dbReference type="Ensembl" id="ENSCINT00000033121.1">
    <property type="protein sequence ID" value="ENSCINP00000034071.1"/>
    <property type="gene ID" value="ENSCING00000021271.1"/>
</dbReference>
<evidence type="ECO:0000313" key="8">
    <source>
        <dbReference type="Ensembl" id="ENSCINP00000034071.1"/>
    </source>
</evidence>
<dbReference type="EMBL" id="EAAA01002849">
    <property type="status" value="NOT_ANNOTATED_CDS"/>
    <property type="molecule type" value="Genomic_DNA"/>
</dbReference>
<dbReference type="GeneTree" id="ENSGT00940000161534"/>
<dbReference type="AlphaFoldDB" id="H2XWN7"/>